<keyword evidence="5" id="KW-0508">mRNA splicing</keyword>
<keyword evidence="3" id="KW-0507">mRNA processing</keyword>
<organism evidence="9 10">
    <name type="scientific">Plasmodium coatneyi</name>
    <dbReference type="NCBI Taxonomy" id="208452"/>
    <lineage>
        <taxon>Eukaryota</taxon>
        <taxon>Sar</taxon>
        <taxon>Alveolata</taxon>
        <taxon>Apicomplexa</taxon>
        <taxon>Aconoidasida</taxon>
        <taxon>Haemosporida</taxon>
        <taxon>Plasmodiidae</taxon>
        <taxon>Plasmodium</taxon>
    </lineage>
</organism>
<reference evidence="10" key="1">
    <citation type="submission" date="2016-06" db="EMBL/GenBank/DDBJ databases">
        <title>First high quality genome sequence of Plasmodium coatneyi using continuous long reads from single molecule, real-time sequencing.</title>
        <authorList>
            <person name="Chien J.-T."/>
            <person name="Pakala S.B."/>
            <person name="Geraldo J.A."/>
            <person name="Lapp S.A."/>
            <person name="Barnwell J.W."/>
            <person name="Kissinger J.C."/>
            <person name="Galinski M.R."/>
            <person name="Humphrey J.C."/>
        </authorList>
    </citation>
    <scope>NUCLEOTIDE SEQUENCE [LARGE SCALE GENOMIC DNA]</scope>
    <source>
        <strain evidence="10">Hackeri</strain>
    </source>
</reference>
<dbReference type="PANTHER" id="PTHR13296">
    <property type="entry name" value="BCAS2 PROTEIN"/>
    <property type="match status" value="1"/>
</dbReference>
<keyword evidence="10" id="KW-1185">Reference proteome</keyword>
<dbReference type="RefSeq" id="XP_019915793.1">
    <property type="nucleotide sequence ID" value="XM_020060326.1"/>
</dbReference>
<evidence type="ECO:0008006" key="11">
    <source>
        <dbReference type="Google" id="ProtNLM"/>
    </source>
</evidence>
<evidence type="ECO:0000313" key="10">
    <source>
        <dbReference type="Proteomes" id="UP000092716"/>
    </source>
</evidence>
<dbReference type="GO" id="GO:0008380">
    <property type="term" value="P:RNA splicing"/>
    <property type="evidence" value="ECO:0007669"/>
    <property type="project" value="UniProtKB-KW"/>
</dbReference>
<dbReference type="Pfam" id="PF05700">
    <property type="entry name" value="BCAS2"/>
    <property type="match status" value="1"/>
</dbReference>
<evidence type="ECO:0000256" key="4">
    <source>
        <dbReference type="ARBA" id="ARBA00022728"/>
    </source>
</evidence>
<dbReference type="InterPro" id="IPR008409">
    <property type="entry name" value="SPF27"/>
</dbReference>
<keyword evidence="7" id="KW-0175">Coiled coil</keyword>
<evidence type="ECO:0000313" key="9">
    <source>
        <dbReference type="EMBL" id="ANQ09098.1"/>
    </source>
</evidence>
<feature type="coiled-coil region" evidence="7">
    <location>
        <begin position="101"/>
        <end position="168"/>
    </location>
</feature>
<evidence type="ECO:0000256" key="7">
    <source>
        <dbReference type="SAM" id="Coils"/>
    </source>
</evidence>
<proteinExistence type="inferred from homology"/>
<dbReference type="GO" id="GO:0000974">
    <property type="term" value="C:Prp19 complex"/>
    <property type="evidence" value="ECO:0007669"/>
    <property type="project" value="TreeGrafter"/>
</dbReference>
<dbReference type="EMBL" id="CP016249">
    <property type="protein sequence ID" value="ANQ09098.1"/>
    <property type="molecule type" value="Genomic_DNA"/>
</dbReference>
<evidence type="ECO:0000256" key="6">
    <source>
        <dbReference type="ARBA" id="ARBA00023242"/>
    </source>
</evidence>
<feature type="compositionally biased region" description="Acidic residues" evidence="8">
    <location>
        <begin position="33"/>
        <end position="44"/>
    </location>
</feature>
<keyword evidence="4" id="KW-0747">Spliceosome</keyword>
<dbReference type="VEuPathDB" id="PlasmoDB:PCOAH_00035350"/>
<dbReference type="PANTHER" id="PTHR13296:SF0">
    <property type="entry name" value="PRE-MRNA-SPLICING FACTOR SPF27"/>
    <property type="match status" value="1"/>
</dbReference>
<evidence type="ECO:0000256" key="2">
    <source>
        <dbReference type="ARBA" id="ARBA00010788"/>
    </source>
</evidence>
<evidence type="ECO:0000256" key="5">
    <source>
        <dbReference type="ARBA" id="ARBA00023187"/>
    </source>
</evidence>
<name>A0A1B1E241_9APIC</name>
<dbReference type="GO" id="GO:0071013">
    <property type="term" value="C:catalytic step 2 spliceosome"/>
    <property type="evidence" value="ECO:0007669"/>
    <property type="project" value="TreeGrafter"/>
</dbReference>
<gene>
    <name evidence="9" type="ORF">PCOAH_00035350</name>
</gene>
<dbReference type="Proteomes" id="UP000092716">
    <property type="component" value="Chromosome 11"/>
</dbReference>
<accession>A0A1B1E241</accession>
<comment type="similarity">
    <text evidence="2">Belongs to the SPF27 family.</text>
</comment>
<comment type="subcellular location">
    <subcellularLocation>
        <location evidence="1">Nucleus</location>
    </subcellularLocation>
</comment>
<evidence type="ECO:0000256" key="1">
    <source>
        <dbReference type="ARBA" id="ARBA00004123"/>
    </source>
</evidence>
<dbReference type="KEGG" id="pcot:PCOAH_00035350"/>
<protein>
    <recommendedName>
        <fullName evidence="11">Pre-mRNA-splicing factor CWF7</fullName>
    </recommendedName>
</protein>
<dbReference type="AlphaFoldDB" id="A0A1B1E241"/>
<dbReference type="GO" id="GO:0006397">
    <property type="term" value="P:mRNA processing"/>
    <property type="evidence" value="ECO:0007669"/>
    <property type="project" value="UniProtKB-KW"/>
</dbReference>
<evidence type="ECO:0000256" key="8">
    <source>
        <dbReference type="SAM" id="MobiDB-lite"/>
    </source>
</evidence>
<feature type="region of interest" description="Disordered" evidence="8">
    <location>
        <begin position="9"/>
        <end position="63"/>
    </location>
</feature>
<sequence>MWPSFANFLVKRQEEQQAPSSLPPQGNGPGEIVETEITQEETEEQNVLSELNNEEDQLEKEEGGVKKKKKLYELNELHHLVNALPYIDSHDSELEKNAKQLVEEEMMLMQKKNEVKNYLQDFDVPPSVYVKIKNSVMPNELKRCEQNINMEKLNLNCYNIEKEELKEEKNLNEWINTLRRHQIVLENMHNALINVELMNKYKEVMWSEHMKVFTHIDVNLQNSIKLLKDQIDNINKQRKLHQLSYVNDLSALQNERNEYKRKNDIVLEEIKKLLSENLRLRYQRNEA</sequence>
<keyword evidence="6" id="KW-0539">Nucleus</keyword>
<evidence type="ECO:0000256" key="3">
    <source>
        <dbReference type="ARBA" id="ARBA00022664"/>
    </source>
</evidence>
<dbReference type="OrthoDB" id="205794at2759"/>
<feature type="coiled-coil region" evidence="7">
    <location>
        <begin position="217"/>
        <end position="276"/>
    </location>
</feature>
<dbReference type="GeneID" id="30910266"/>
<dbReference type="GO" id="GO:0071011">
    <property type="term" value="C:precatalytic spliceosome"/>
    <property type="evidence" value="ECO:0007669"/>
    <property type="project" value="TreeGrafter"/>
</dbReference>